<gene>
    <name evidence="2" type="ORF">KIV56_16340</name>
</gene>
<dbReference type="Gene3D" id="1.10.150.240">
    <property type="entry name" value="Putative phosphatase, domain 2"/>
    <property type="match status" value="1"/>
</dbReference>
<evidence type="ECO:0000313" key="3">
    <source>
        <dbReference type="Proteomes" id="UP001212421"/>
    </source>
</evidence>
<dbReference type="Pfam" id="PF00702">
    <property type="entry name" value="Hydrolase"/>
    <property type="match status" value="1"/>
</dbReference>
<dbReference type="SFLD" id="SFLDG01129">
    <property type="entry name" value="C1.5:_HAD__Beta-PGM__Phosphata"/>
    <property type="match status" value="1"/>
</dbReference>
<feature type="compositionally biased region" description="Basic and acidic residues" evidence="1">
    <location>
        <begin position="268"/>
        <end position="297"/>
    </location>
</feature>
<dbReference type="PANTHER" id="PTHR42896:SF2">
    <property type="entry name" value="CBBY-LIKE PROTEIN"/>
    <property type="match status" value="1"/>
</dbReference>
<dbReference type="InterPro" id="IPR023214">
    <property type="entry name" value="HAD_sf"/>
</dbReference>
<dbReference type="SUPFAM" id="SSF56784">
    <property type="entry name" value="HAD-like"/>
    <property type="match status" value="1"/>
</dbReference>
<name>A0ABY7NGV7_9MICO</name>
<organism evidence="2 3">
    <name type="scientific">Cryobacterium breve</name>
    <dbReference type="NCBI Taxonomy" id="1259258"/>
    <lineage>
        <taxon>Bacteria</taxon>
        <taxon>Bacillati</taxon>
        <taxon>Actinomycetota</taxon>
        <taxon>Actinomycetes</taxon>
        <taxon>Micrococcales</taxon>
        <taxon>Microbacteriaceae</taxon>
        <taxon>Cryobacterium</taxon>
    </lineage>
</organism>
<keyword evidence="2" id="KW-0378">Hydrolase</keyword>
<evidence type="ECO:0000256" key="1">
    <source>
        <dbReference type="SAM" id="MobiDB-lite"/>
    </source>
</evidence>
<accession>A0ABY7NGV7</accession>
<dbReference type="Gene3D" id="3.40.50.1000">
    <property type="entry name" value="HAD superfamily/HAD-like"/>
    <property type="match status" value="1"/>
</dbReference>
<dbReference type="PANTHER" id="PTHR42896">
    <property type="entry name" value="XYLULOSE-1,5-BISPHOSPHATE (XUBP) PHOSPHATASE"/>
    <property type="match status" value="1"/>
</dbReference>
<evidence type="ECO:0000313" key="2">
    <source>
        <dbReference type="EMBL" id="WBM79753.1"/>
    </source>
</evidence>
<feature type="region of interest" description="Disordered" evidence="1">
    <location>
        <begin position="254"/>
        <end position="297"/>
    </location>
</feature>
<dbReference type="InterPro" id="IPR023198">
    <property type="entry name" value="PGP-like_dom2"/>
</dbReference>
<dbReference type="InterPro" id="IPR006439">
    <property type="entry name" value="HAD-SF_hydro_IA"/>
</dbReference>
<dbReference type="InterPro" id="IPR036412">
    <property type="entry name" value="HAD-like_sf"/>
</dbReference>
<dbReference type="GO" id="GO:0016787">
    <property type="term" value="F:hydrolase activity"/>
    <property type="evidence" value="ECO:0007669"/>
    <property type="project" value="UniProtKB-KW"/>
</dbReference>
<proteinExistence type="predicted"/>
<dbReference type="SFLD" id="SFLDS00003">
    <property type="entry name" value="Haloacid_Dehalogenase"/>
    <property type="match status" value="1"/>
</dbReference>
<sequence>MPALIFDCDGVLADTERDGHLPAFNQTFREFAVPVRWSDSDYAVKVKIGGGKERMRSAVTPAVAAVIGLPDDQGALDEAVARWHRRKTAIYTDAVARGALPGRPGIKRITADAYAAGWTLAVASTSAEESVRAVLTEAVGPDLAVHFQVFAGDVVAAKKPAPDIYLLALRELGVPASEALVIEDSANGLQAALAAGLRTLITVSGYTAGEDFTGASLVVSSLGDPGGPSAITLKDPLHLDVGRTVELTDLTALLAAPGPTAPAPTRPESTRPESTRPEPIRPDLTRPEPIRPEAEMP</sequence>
<protein>
    <submittedName>
        <fullName evidence="2">HAD-IA family hydrolase</fullName>
    </submittedName>
</protein>
<reference evidence="2 3" key="1">
    <citation type="submission" date="2021-05" db="EMBL/GenBank/DDBJ databases">
        <authorList>
            <person name="Kumar R."/>
            <person name="Kumar A."/>
            <person name="Mukhia S."/>
        </authorList>
    </citation>
    <scope>NUCLEOTIDE SEQUENCE [LARGE SCALE GENOMIC DNA]</scope>
    <source>
        <strain evidence="2 3">ERMR7:08</strain>
    </source>
</reference>
<dbReference type="Proteomes" id="UP001212421">
    <property type="component" value="Chromosome"/>
</dbReference>
<dbReference type="RefSeq" id="WP_281534369.1">
    <property type="nucleotide sequence ID" value="NZ_CP075584.1"/>
</dbReference>
<dbReference type="InterPro" id="IPR044999">
    <property type="entry name" value="CbbY-like"/>
</dbReference>
<dbReference type="EMBL" id="CP075584">
    <property type="protein sequence ID" value="WBM79753.1"/>
    <property type="molecule type" value="Genomic_DNA"/>
</dbReference>
<dbReference type="NCBIfam" id="TIGR01509">
    <property type="entry name" value="HAD-SF-IA-v3"/>
    <property type="match status" value="1"/>
</dbReference>
<keyword evidence="3" id="KW-1185">Reference proteome</keyword>